<evidence type="ECO:0000313" key="2">
    <source>
        <dbReference type="EMBL" id="MBB4480061.1"/>
    </source>
</evidence>
<evidence type="ECO:0000256" key="1">
    <source>
        <dbReference type="SAM" id="MobiDB-lite"/>
    </source>
</evidence>
<dbReference type="Proteomes" id="UP000557344">
    <property type="component" value="Unassembled WGS sequence"/>
</dbReference>
<evidence type="ECO:0000313" key="3">
    <source>
        <dbReference type="EMBL" id="MBB4535614.1"/>
    </source>
</evidence>
<sequence>MSRKRGDDSIMQDRKSAQSDSPQFWNSKLTPEAGSGKKEADSGMFARASPSYVQRHQSKENGDDTEF</sequence>
<feature type="compositionally biased region" description="Basic and acidic residues" evidence="1">
    <location>
        <begin position="1"/>
        <end position="17"/>
    </location>
</feature>
<reference evidence="4 5" key="1">
    <citation type="submission" date="2020-08" db="EMBL/GenBank/DDBJ databases">
        <title>Genomic Encyclopedia of Type Strains, Phase IV (KMG-V): Genome sequencing to study the core and pangenomes of soil and plant-associated prokaryotes.</title>
        <authorList>
            <person name="Whitman W."/>
        </authorList>
    </citation>
    <scope>NUCLEOTIDE SEQUENCE [LARGE SCALE GENOMIC DNA]</scope>
    <source>
        <strain evidence="2 5">SEMIA 471</strain>
        <strain evidence="3 4">SEMIA 489</strain>
    </source>
</reference>
<feature type="compositionally biased region" description="Polar residues" evidence="1">
    <location>
        <begin position="18"/>
        <end position="29"/>
    </location>
</feature>
<dbReference type="Proteomes" id="UP000523431">
    <property type="component" value="Unassembled WGS sequence"/>
</dbReference>
<dbReference type="EMBL" id="JACIID010000004">
    <property type="protein sequence ID" value="MBB4535614.1"/>
    <property type="molecule type" value="Genomic_DNA"/>
</dbReference>
<comment type="caution">
    <text evidence="2">The sequence shown here is derived from an EMBL/GenBank/DDBJ whole genome shotgun (WGS) entry which is preliminary data.</text>
</comment>
<accession>A0A7W6V9E9</accession>
<dbReference type="RefSeq" id="WP_183841211.1">
    <property type="nucleotide sequence ID" value="NZ_JACIHU010000004.1"/>
</dbReference>
<dbReference type="EMBL" id="JACIHU010000004">
    <property type="protein sequence ID" value="MBB4480061.1"/>
    <property type="molecule type" value="Genomic_DNA"/>
</dbReference>
<gene>
    <name evidence="2" type="ORF">GGE46_002642</name>
    <name evidence="3" type="ORF">GGE57_002363</name>
</gene>
<evidence type="ECO:0000313" key="5">
    <source>
        <dbReference type="Proteomes" id="UP000557344"/>
    </source>
</evidence>
<dbReference type="AlphaFoldDB" id="A0A7W6V9E9"/>
<organism evidence="2 5">
    <name type="scientific">Rhizobium etli</name>
    <dbReference type="NCBI Taxonomy" id="29449"/>
    <lineage>
        <taxon>Bacteria</taxon>
        <taxon>Pseudomonadati</taxon>
        <taxon>Pseudomonadota</taxon>
        <taxon>Alphaproteobacteria</taxon>
        <taxon>Hyphomicrobiales</taxon>
        <taxon>Rhizobiaceae</taxon>
        <taxon>Rhizobium/Agrobacterium group</taxon>
        <taxon>Rhizobium</taxon>
    </lineage>
</organism>
<evidence type="ECO:0000313" key="4">
    <source>
        <dbReference type="Proteomes" id="UP000523431"/>
    </source>
</evidence>
<protein>
    <submittedName>
        <fullName evidence="2">Uncharacterized protein</fullName>
    </submittedName>
</protein>
<feature type="compositionally biased region" description="Basic and acidic residues" evidence="1">
    <location>
        <begin position="57"/>
        <end position="67"/>
    </location>
</feature>
<feature type="region of interest" description="Disordered" evidence="1">
    <location>
        <begin position="1"/>
        <end position="67"/>
    </location>
</feature>
<name>A0A7W6V9E9_RHIET</name>
<proteinExistence type="predicted"/>